<evidence type="ECO:0000313" key="2">
    <source>
        <dbReference type="EMBL" id="GIQ83985.1"/>
    </source>
</evidence>
<feature type="region of interest" description="Disordered" evidence="1">
    <location>
        <begin position="834"/>
        <end position="854"/>
    </location>
</feature>
<sequence>MSHPPIISEECVRIAYNGEERLVDEFRRYLDRHWEADKFPYAASFERATAAQPSASDSTTLCMHRQSLAQICLVGAKPGCQVEAMRSLITTLRRQTTTVFTSLLVVFVPVDSDQMPCASFDRSARRTIEKLEKLLCTGSQGHTPSGASREDGSTHLRRHSHQEYITTTRLTLQDWGSEATAEAWLRFSGQVSEHVSRSMEFILLQFQSMLKPLESRLGGLDTMGVDSGMSMSNMDMDSDLDSPLPQYFLLSLAEASLYAAKRDTKAELAVYRSVMARLIVGTTEDLFLLWPAFATLPVGAKAVRSLCPEPGFGGRDVGLEDGLAHSHVEQIPMLKVLCSRSVAAYAHCDRPDNAATQVLNTARVVGQVLDMAHAAGDAFPHSKDVWVVSVALTYGDTLLEYLASYERRTQEHDPGLRSTDARRVRVGWGMLGCLYLDASQALERLRADVEDRSDVTRALKALTQTLTSGVGLDVASLLGAAMRTSRVGDGIGEFSHVFAILASTRIRDAFLNASDMYLLREDLLSHTADCFSRAQRSRQALYVQLPLLRHRVAQTPRIVGRALAALESETEGWTGVSREALSLRLDATQSTLGERASVSLSVLAEACTELDQALSLRRVSASLGSSIVQGVHRAACAKVEVCKAEVQRVCRVISSLVEGTDCRRLSPIPLSPSLIQSVSASVPSGCVTPWVRPSLSVGLLPVRVGSPSNVTIRVVMRHPVSLPFSGISAVFAPEHTAARLRVSAVPLSQFDPSEVVVVTQGKDAVRVFTEEGTEGEGEGEGEGVCVVQASVSTATLKAVGVYTLVGLTLHLGPWLSMTLRLPDAPEQVLVDARKQGESPEAEEHEEEGSGDSTPTSLDLLCASCLLVRVARDRAGVGLALIGGVLPCNAPTHLAVSLWSDDALQEMCVGVSSEEVFAPQDSQDPSAAKPYVLVSNYASDEWTQMPATLHTQGMHSMSLSMGALPPDSLVRVFFPCSVCLAPTRDEASVPFDVTADYVKTSGDSFSAHHRNSVTFRTPLVLSGRMVTGGAGRVDLSVTNRLAGPVAVTGLVLEPHAAPTPESGSHSDYIPGGKRSILYRHGDSRHTASPSHSASAEGSTCHVHAGQALSVSFLSPSIPASALDTPVASETYGEESPLPGLPLFSPDVLSAIPTFADQTEFPDIPETPADINALAVTGQLCIGPGATALVPLDFHCVWSSAPEQAETLPYVRVPVLAKLNLTYGVLPPIAEPSDPLPPVVFGLPPPPPASLVTPMSADFTPPLYNVSLALSDDVEEVVVGQLVAATLTVSVIDREGIPRGHTDTGIELLPSPDWLISGMVRFAVPSKGSVSHPIGLLPLHAGSCPFPTVRLVDMAGHRHRDTYREGEGSVGVRGRAGQCLNISLAGVDGGTEGINLVTGPVPTAISSAFWYTAFS</sequence>
<name>A0A9K3GIW3_9EUKA</name>
<organism evidence="2 3">
    <name type="scientific">Kipferlia bialata</name>
    <dbReference type="NCBI Taxonomy" id="797122"/>
    <lineage>
        <taxon>Eukaryota</taxon>
        <taxon>Metamonada</taxon>
        <taxon>Carpediemonas-like organisms</taxon>
        <taxon>Kipferlia</taxon>
    </lineage>
</organism>
<accession>A0A9K3GIW3</accession>
<gene>
    <name evidence="2" type="ORF">KIPB_005395</name>
</gene>
<reference evidence="2 3" key="1">
    <citation type="journal article" date="2018" name="PLoS ONE">
        <title>The draft genome of Kipferlia bialata reveals reductive genome evolution in fornicate parasites.</title>
        <authorList>
            <person name="Tanifuji G."/>
            <person name="Takabayashi S."/>
            <person name="Kume K."/>
            <person name="Takagi M."/>
            <person name="Nakayama T."/>
            <person name="Kamikawa R."/>
            <person name="Inagaki Y."/>
            <person name="Hashimoto T."/>
        </authorList>
    </citation>
    <scope>NUCLEOTIDE SEQUENCE [LARGE SCALE GENOMIC DNA]</scope>
    <source>
        <strain evidence="2">NY0173</strain>
    </source>
</reference>
<feature type="region of interest" description="Disordered" evidence="1">
    <location>
        <begin position="137"/>
        <end position="159"/>
    </location>
</feature>
<feature type="compositionally biased region" description="Polar residues" evidence="1">
    <location>
        <begin position="137"/>
        <end position="146"/>
    </location>
</feature>
<evidence type="ECO:0000313" key="3">
    <source>
        <dbReference type="Proteomes" id="UP000265618"/>
    </source>
</evidence>
<feature type="compositionally biased region" description="Acidic residues" evidence="1">
    <location>
        <begin position="839"/>
        <end position="849"/>
    </location>
</feature>
<comment type="caution">
    <text evidence="2">The sequence shown here is derived from an EMBL/GenBank/DDBJ whole genome shotgun (WGS) entry which is preliminary data.</text>
</comment>
<protein>
    <submittedName>
        <fullName evidence="2">Uncharacterized protein</fullName>
    </submittedName>
</protein>
<evidence type="ECO:0000256" key="1">
    <source>
        <dbReference type="SAM" id="MobiDB-lite"/>
    </source>
</evidence>
<proteinExistence type="predicted"/>
<dbReference type="EMBL" id="BDIP01001259">
    <property type="protein sequence ID" value="GIQ83985.1"/>
    <property type="molecule type" value="Genomic_DNA"/>
</dbReference>
<keyword evidence="3" id="KW-1185">Reference proteome</keyword>
<dbReference type="Proteomes" id="UP000265618">
    <property type="component" value="Unassembled WGS sequence"/>
</dbReference>